<dbReference type="Pfam" id="PF13442">
    <property type="entry name" value="Cytochrome_CBB3"/>
    <property type="match status" value="1"/>
</dbReference>
<dbReference type="Proteomes" id="UP000812961">
    <property type="component" value="Unassembled WGS sequence"/>
</dbReference>
<evidence type="ECO:0000256" key="4">
    <source>
        <dbReference type="SAM" id="SignalP"/>
    </source>
</evidence>
<dbReference type="EMBL" id="JAICCF010000004">
    <property type="protein sequence ID" value="MBW8687052.1"/>
    <property type="molecule type" value="Genomic_DNA"/>
</dbReference>
<feature type="chain" id="PRO_5046700993" evidence="4">
    <location>
        <begin position="26"/>
        <end position="326"/>
    </location>
</feature>
<dbReference type="Gene3D" id="1.10.760.10">
    <property type="entry name" value="Cytochrome c-like domain"/>
    <property type="match status" value="1"/>
</dbReference>
<keyword evidence="4" id="KW-0732">Signal</keyword>
<dbReference type="InterPro" id="IPR036909">
    <property type="entry name" value="Cyt_c-like_dom_sf"/>
</dbReference>
<reference evidence="6 7" key="1">
    <citation type="submission" date="2021-08" db="EMBL/GenBank/DDBJ databases">
        <title>The genome sequence of Chitinophaga sp. B61.</title>
        <authorList>
            <person name="Zhang X."/>
        </authorList>
    </citation>
    <scope>NUCLEOTIDE SEQUENCE [LARGE SCALE GENOMIC DNA]</scope>
    <source>
        <strain evidence="6 7">B61</strain>
    </source>
</reference>
<evidence type="ECO:0000256" key="2">
    <source>
        <dbReference type="ARBA" id="ARBA00022723"/>
    </source>
</evidence>
<sequence>MTSTKHFLAALLLLTIGLYTTSCNTAPLPVTNNMVFADKLSAYRLFEGDMYTLQPAAGVEVLDIASALFTDYAEKQRLVKVPAGQTIVLAGNGLPVFPEGTILAKTFYYSKAGAGRREIIETRLLIFKDGQWNAATYRWDTTQTEANLLTDGAVVPVTFQNAAGNKQTIAYQVPAGKDCAGCHRSGDALTPIGPTAQHLNISVTRKGGSLNQLTYLMQQQIVQQSAISSITTLPDYHDTSLPIAARARAYLQMNCAHCHQPGGAAGNASLNLLYTAQDGETGIGYNKQHILVRMSVMGAYHMPKTGTTVLDEEGVRLIKQYITSLP</sequence>
<protein>
    <submittedName>
        <fullName evidence="6">C-type cytochrome</fullName>
    </submittedName>
</protein>
<evidence type="ECO:0000259" key="5">
    <source>
        <dbReference type="Pfam" id="PF13442"/>
    </source>
</evidence>
<proteinExistence type="predicted"/>
<evidence type="ECO:0000313" key="6">
    <source>
        <dbReference type="EMBL" id="MBW8687052.1"/>
    </source>
</evidence>
<keyword evidence="1" id="KW-0349">Heme</keyword>
<keyword evidence="2" id="KW-0479">Metal-binding</keyword>
<gene>
    <name evidence="6" type="ORF">K1Y79_22135</name>
</gene>
<evidence type="ECO:0000256" key="3">
    <source>
        <dbReference type="ARBA" id="ARBA00023004"/>
    </source>
</evidence>
<feature type="domain" description="Cytochrome c" evidence="5">
    <location>
        <begin position="246"/>
        <end position="322"/>
    </location>
</feature>
<name>A0ABS7GH87_9BACT</name>
<comment type="caution">
    <text evidence="6">The sequence shown here is derived from an EMBL/GenBank/DDBJ whole genome shotgun (WGS) entry which is preliminary data.</text>
</comment>
<evidence type="ECO:0000313" key="7">
    <source>
        <dbReference type="Proteomes" id="UP000812961"/>
    </source>
</evidence>
<organism evidence="6 7">
    <name type="scientific">Chitinophaga rhizophila</name>
    <dbReference type="NCBI Taxonomy" id="2866212"/>
    <lineage>
        <taxon>Bacteria</taxon>
        <taxon>Pseudomonadati</taxon>
        <taxon>Bacteroidota</taxon>
        <taxon>Chitinophagia</taxon>
        <taxon>Chitinophagales</taxon>
        <taxon>Chitinophagaceae</taxon>
        <taxon>Chitinophaga</taxon>
    </lineage>
</organism>
<feature type="signal peptide" evidence="4">
    <location>
        <begin position="1"/>
        <end position="25"/>
    </location>
</feature>
<accession>A0ABS7GH87</accession>
<keyword evidence="3" id="KW-0408">Iron</keyword>
<evidence type="ECO:0000256" key="1">
    <source>
        <dbReference type="ARBA" id="ARBA00022617"/>
    </source>
</evidence>
<dbReference type="InterPro" id="IPR009056">
    <property type="entry name" value="Cyt_c-like_dom"/>
</dbReference>
<dbReference type="RefSeq" id="WP_220252379.1">
    <property type="nucleotide sequence ID" value="NZ_JAICCF010000004.1"/>
</dbReference>
<keyword evidence="7" id="KW-1185">Reference proteome</keyword>
<dbReference type="SUPFAM" id="SSF46626">
    <property type="entry name" value="Cytochrome c"/>
    <property type="match status" value="1"/>
</dbReference>